<dbReference type="Proteomes" id="UP000887567">
    <property type="component" value="Unplaced"/>
</dbReference>
<evidence type="ECO:0000313" key="16">
    <source>
        <dbReference type="Proteomes" id="UP000887567"/>
    </source>
</evidence>
<evidence type="ECO:0000256" key="7">
    <source>
        <dbReference type="ARBA" id="ARBA00022968"/>
    </source>
</evidence>
<dbReference type="InterPro" id="IPR055270">
    <property type="entry name" value="Glyco_tran_10_C"/>
</dbReference>
<organism evidence="15 16">
    <name type="scientific">Exaiptasia diaphana</name>
    <name type="common">Tropical sea anemone</name>
    <name type="synonym">Aiptasia pulchella</name>
    <dbReference type="NCBI Taxonomy" id="2652724"/>
    <lineage>
        <taxon>Eukaryota</taxon>
        <taxon>Metazoa</taxon>
        <taxon>Cnidaria</taxon>
        <taxon>Anthozoa</taxon>
        <taxon>Hexacorallia</taxon>
        <taxon>Actiniaria</taxon>
        <taxon>Aiptasiidae</taxon>
        <taxon>Exaiptasia</taxon>
    </lineage>
</organism>
<dbReference type="EC" id="2.4.1.-" evidence="12"/>
<keyword evidence="7" id="KW-0735">Signal-anchor</keyword>
<evidence type="ECO:0000256" key="10">
    <source>
        <dbReference type="ARBA" id="ARBA00023136"/>
    </source>
</evidence>
<dbReference type="PANTHER" id="PTHR48438:SF1">
    <property type="entry name" value="ALPHA-(1,3)-FUCOSYLTRANSFERASE C-RELATED"/>
    <property type="match status" value="1"/>
</dbReference>
<dbReference type="Pfam" id="PF17039">
    <property type="entry name" value="Glyco_tran_10_N"/>
    <property type="match status" value="1"/>
</dbReference>
<dbReference type="PANTHER" id="PTHR48438">
    <property type="entry name" value="ALPHA-(1,3)-FUCOSYLTRANSFERASE C-RELATED"/>
    <property type="match status" value="1"/>
</dbReference>
<evidence type="ECO:0000256" key="12">
    <source>
        <dbReference type="RuleBase" id="RU003832"/>
    </source>
</evidence>
<evidence type="ECO:0000256" key="2">
    <source>
        <dbReference type="ARBA" id="ARBA00004922"/>
    </source>
</evidence>
<feature type="domain" description="Fucosyltransferase N-terminal" evidence="14">
    <location>
        <begin position="90"/>
        <end position="205"/>
    </location>
</feature>
<dbReference type="OMA" id="DLPREDY"/>
<dbReference type="Pfam" id="PF00852">
    <property type="entry name" value="Glyco_transf_10"/>
    <property type="match status" value="1"/>
</dbReference>
<dbReference type="GO" id="GO:0032580">
    <property type="term" value="C:Golgi cisterna membrane"/>
    <property type="evidence" value="ECO:0007669"/>
    <property type="project" value="UniProtKB-SubCell"/>
</dbReference>
<evidence type="ECO:0000256" key="11">
    <source>
        <dbReference type="ARBA" id="ARBA00023180"/>
    </source>
</evidence>
<sequence>MLQHELEMASLKTSLNVRRFSVFVFIVFVTILWILKGFPNPFKRYTLRSTTDRFLAIEREIKRMKRKLEDKSRIMELENYTKLAQYATPKVVLGYTTFFGQKPWKWLPNSDVFNHWEGIKCPYFQCRLTYDNKEYTKADAVLFHAFEMPGTFALSNLAKYRPKNQKWIYFALENPDNNPRAVGLDNYFHWKINYRRDSDVFAPYGYYYPFSNKAEGEQYHSEINTGQKDKFVLWTVSHCDLPREDYVRKLLKYIKIDIYGACAGNVGSKPAPGKCIYNAKECDVLKKRYKFQLALENSNCVDYITEKYWKAIDLGIVPVVLGGSGYGKEIAIPGSFIDVMQFKTVKDLADYLTYLDKNDAEYRQYFEWRKTYRAVGSAPWSCTLCAALNIHTKTKAIPNLAEYWSSKKQCGVRDSKIREILARESRRI</sequence>
<keyword evidence="8 12" id="KW-1133">Transmembrane helix</keyword>
<dbReference type="InterPro" id="IPR001503">
    <property type="entry name" value="Glyco_trans_10"/>
</dbReference>
<dbReference type="AlphaFoldDB" id="A0A913X842"/>
<feature type="transmembrane region" description="Helical" evidence="12">
    <location>
        <begin position="20"/>
        <end position="38"/>
    </location>
</feature>
<evidence type="ECO:0000259" key="13">
    <source>
        <dbReference type="Pfam" id="PF00852"/>
    </source>
</evidence>
<proteinExistence type="inferred from homology"/>
<dbReference type="GeneID" id="110239109"/>
<keyword evidence="6 12" id="KW-0812">Transmembrane</keyword>
<name>A0A913X842_EXADI</name>
<dbReference type="KEGG" id="epa:110239109"/>
<dbReference type="EnsemblMetazoa" id="XM_021044814.2">
    <property type="protein sequence ID" value="XP_020900473.1"/>
    <property type="gene ID" value="LOC110239109"/>
</dbReference>
<evidence type="ECO:0000256" key="6">
    <source>
        <dbReference type="ARBA" id="ARBA00022692"/>
    </source>
</evidence>
<reference evidence="15" key="1">
    <citation type="submission" date="2022-11" db="UniProtKB">
        <authorList>
            <consortium name="EnsemblMetazoa"/>
        </authorList>
    </citation>
    <scope>IDENTIFICATION</scope>
</reference>
<keyword evidence="11" id="KW-0325">Glycoprotein</keyword>
<keyword evidence="10 12" id="KW-0472">Membrane</keyword>
<accession>A0A913X842</accession>
<dbReference type="InterPro" id="IPR031481">
    <property type="entry name" value="Glyco_tran_10_N"/>
</dbReference>
<evidence type="ECO:0000256" key="8">
    <source>
        <dbReference type="ARBA" id="ARBA00022989"/>
    </source>
</evidence>
<dbReference type="FunFam" id="3.40.50.11660:FF:000006">
    <property type="entry name" value="Alpha-(1,3)-fucosyltransferase C"/>
    <property type="match status" value="1"/>
</dbReference>
<feature type="domain" description="Fucosyltransferase C-terminal" evidence="13">
    <location>
        <begin position="227"/>
        <end position="402"/>
    </location>
</feature>
<keyword evidence="5 12" id="KW-0808">Transferase</keyword>
<dbReference type="RefSeq" id="XP_020900473.1">
    <property type="nucleotide sequence ID" value="XM_021044814.2"/>
</dbReference>
<evidence type="ECO:0000256" key="3">
    <source>
        <dbReference type="ARBA" id="ARBA00008919"/>
    </source>
</evidence>
<evidence type="ECO:0000259" key="14">
    <source>
        <dbReference type="Pfam" id="PF17039"/>
    </source>
</evidence>
<dbReference type="GO" id="GO:0000139">
    <property type="term" value="C:Golgi membrane"/>
    <property type="evidence" value="ECO:0007669"/>
    <property type="project" value="UniProtKB-SubCell"/>
</dbReference>
<evidence type="ECO:0000256" key="4">
    <source>
        <dbReference type="ARBA" id="ARBA00022676"/>
    </source>
</evidence>
<evidence type="ECO:0000256" key="9">
    <source>
        <dbReference type="ARBA" id="ARBA00023034"/>
    </source>
</evidence>
<protein>
    <recommendedName>
        <fullName evidence="12">Fucosyltransferase</fullName>
        <ecNumber evidence="12">2.4.1.-</ecNumber>
    </recommendedName>
</protein>
<evidence type="ECO:0000313" key="15">
    <source>
        <dbReference type="EnsemblMetazoa" id="XP_020900473.1"/>
    </source>
</evidence>
<dbReference type="SUPFAM" id="SSF53756">
    <property type="entry name" value="UDP-Glycosyltransferase/glycogen phosphorylase"/>
    <property type="match status" value="1"/>
</dbReference>
<evidence type="ECO:0000256" key="5">
    <source>
        <dbReference type="ARBA" id="ARBA00022679"/>
    </source>
</evidence>
<keyword evidence="4 12" id="KW-0328">Glycosyltransferase</keyword>
<keyword evidence="16" id="KW-1185">Reference proteome</keyword>
<dbReference type="GO" id="GO:0008417">
    <property type="term" value="F:fucosyltransferase activity"/>
    <property type="evidence" value="ECO:0007669"/>
    <property type="project" value="InterPro"/>
</dbReference>
<comment type="pathway">
    <text evidence="2">Protein modification; protein glycosylation.</text>
</comment>
<comment type="subcellular location">
    <subcellularLocation>
        <location evidence="1">Golgi apparatus membrane</location>
        <topology evidence="1">Single-pass type II membrane protein</topology>
    </subcellularLocation>
    <subcellularLocation>
        <location evidence="12">Golgi apparatus</location>
        <location evidence="12">Golgi stack membrane</location>
        <topology evidence="12">Single-pass type II membrane protein</topology>
    </subcellularLocation>
</comment>
<keyword evidence="9 12" id="KW-0333">Golgi apparatus</keyword>
<dbReference type="InterPro" id="IPR038577">
    <property type="entry name" value="GT10-like_C_sf"/>
</dbReference>
<evidence type="ECO:0000256" key="1">
    <source>
        <dbReference type="ARBA" id="ARBA00004323"/>
    </source>
</evidence>
<comment type="similarity">
    <text evidence="3 12">Belongs to the glycosyltransferase 10 family.</text>
</comment>
<dbReference type="Gene3D" id="3.40.50.11660">
    <property type="entry name" value="Glycosyl transferase family 10, C-terminal domain"/>
    <property type="match status" value="1"/>
</dbReference>
<dbReference type="OrthoDB" id="5949966at2759"/>